<evidence type="ECO:0008006" key="11">
    <source>
        <dbReference type="Google" id="ProtNLM"/>
    </source>
</evidence>
<evidence type="ECO:0000259" key="6">
    <source>
        <dbReference type="Pfam" id="PF07227"/>
    </source>
</evidence>
<keyword evidence="3" id="KW-0863">Zinc-finger</keyword>
<dbReference type="InterPro" id="IPR056034">
    <property type="entry name" value="DUF7615"/>
</dbReference>
<comment type="subcellular location">
    <subcellularLocation>
        <location evidence="1">Nucleus</location>
    </subcellularLocation>
</comment>
<keyword evidence="5" id="KW-0539">Nucleus</keyword>
<dbReference type="InterPro" id="IPR032881">
    <property type="entry name" value="Oberon-like_PHD"/>
</dbReference>
<evidence type="ECO:0000256" key="5">
    <source>
        <dbReference type="ARBA" id="ARBA00023242"/>
    </source>
</evidence>
<gene>
    <name evidence="9" type="ORF">Cni_G04332</name>
</gene>
<dbReference type="InterPro" id="IPR055508">
    <property type="entry name" value="DUF7081"/>
</dbReference>
<dbReference type="PANTHER" id="PTHR33345">
    <property type="entry name" value="ADAPTER PROTEIN, PUTATIVE-RELATED"/>
    <property type="match status" value="1"/>
</dbReference>
<keyword evidence="10" id="KW-1185">Reference proteome</keyword>
<proteinExistence type="predicted"/>
<dbReference type="AlphaFoldDB" id="A0AAQ3Q250"/>
<sequence length="505" mass="56469">MEVDSSNGNNSHTSSLNEKLLVAIPTVANSSGLGLPYAPEDWPSPGDKWRWKVGRRKLPSGYWHDRYLYAPPSCPKPDGSKQALTSKAAIKEYIRKGFPHMDVDVDAFLSSFIWKIPCALDTPPKDTASNIHNYTNSRCSSTIGHTVSESTIGSKSCRAGNKMCIVQSKKRNNHLLAKDCDVCCSETGFCRDCCCILCCQSVHWENEGYSIVRCEATLDENYVCGHVAHLECALRSYMAGTVGGTIGLDAEYYCRRCDSKTDLVSHVVKILILCQSLDTQLDIEKNLSLSFRILHGSQQARAKDLRNHIGLALDEFKRGVPFGEIWKLEDNITTISGCVPHTGKDITLLGTEDITRKDNSIDCTNEVEHLQKNESADRRDSIGFCITSDHNKASEKLKAKINGVLQELKRSQNLEYMIAEEKLYAKKDFLLSLYRQLDYERSDLADPARLPNGGECDALLSNVLHRVDQIKQEEEKLDKLMKISKGFGRTPKSILKEYFGLVIDG</sequence>
<evidence type="ECO:0000313" key="10">
    <source>
        <dbReference type="Proteomes" id="UP001327560"/>
    </source>
</evidence>
<reference evidence="9 10" key="1">
    <citation type="submission" date="2023-10" db="EMBL/GenBank/DDBJ databases">
        <title>Chromosome-scale genome assembly provides insights into flower coloration mechanisms of Canna indica.</title>
        <authorList>
            <person name="Li C."/>
        </authorList>
    </citation>
    <scope>NUCLEOTIDE SEQUENCE [LARGE SCALE GENOMIC DNA]</scope>
    <source>
        <tissue evidence="9">Flower</tissue>
    </source>
</reference>
<evidence type="ECO:0000259" key="8">
    <source>
        <dbReference type="Pfam" id="PF24590"/>
    </source>
</evidence>
<evidence type="ECO:0000256" key="4">
    <source>
        <dbReference type="ARBA" id="ARBA00022833"/>
    </source>
</evidence>
<feature type="domain" description="DUF7081" evidence="7">
    <location>
        <begin position="25"/>
        <end position="118"/>
    </location>
</feature>
<dbReference type="EMBL" id="CP136890">
    <property type="protein sequence ID" value="WOK95625.1"/>
    <property type="molecule type" value="Genomic_DNA"/>
</dbReference>
<dbReference type="Pfam" id="PF07227">
    <property type="entry name" value="PHD_Oberon"/>
    <property type="match status" value="1"/>
</dbReference>
<organism evidence="9 10">
    <name type="scientific">Canna indica</name>
    <name type="common">Indian-shot</name>
    <dbReference type="NCBI Taxonomy" id="4628"/>
    <lineage>
        <taxon>Eukaryota</taxon>
        <taxon>Viridiplantae</taxon>
        <taxon>Streptophyta</taxon>
        <taxon>Embryophyta</taxon>
        <taxon>Tracheophyta</taxon>
        <taxon>Spermatophyta</taxon>
        <taxon>Magnoliopsida</taxon>
        <taxon>Liliopsida</taxon>
        <taxon>Zingiberales</taxon>
        <taxon>Cannaceae</taxon>
        <taxon>Canna</taxon>
    </lineage>
</organism>
<dbReference type="GO" id="GO:0005634">
    <property type="term" value="C:nucleus"/>
    <property type="evidence" value="ECO:0007669"/>
    <property type="project" value="UniProtKB-SubCell"/>
</dbReference>
<accession>A0AAQ3Q250</accession>
<evidence type="ECO:0000259" key="7">
    <source>
        <dbReference type="Pfam" id="PF23299"/>
    </source>
</evidence>
<name>A0AAQ3Q250_9LILI</name>
<protein>
    <recommendedName>
        <fullName evidence="11">Oberon PHD finger domain-containing protein</fullName>
    </recommendedName>
</protein>
<dbReference type="Proteomes" id="UP001327560">
    <property type="component" value="Chromosome 1"/>
</dbReference>
<feature type="domain" description="Oberon-like PHD finger" evidence="6">
    <location>
        <begin position="161"/>
        <end position="291"/>
    </location>
</feature>
<dbReference type="GO" id="GO:0008270">
    <property type="term" value="F:zinc ion binding"/>
    <property type="evidence" value="ECO:0007669"/>
    <property type="project" value="UniProtKB-KW"/>
</dbReference>
<keyword evidence="4" id="KW-0862">Zinc</keyword>
<keyword evidence="2" id="KW-0479">Metal-binding</keyword>
<dbReference type="PANTHER" id="PTHR33345:SF6">
    <property type="entry name" value="OS03G0747200 PROTEIN"/>
    <property type="match status" value="1"/>
</dbReference>
<evidence type="ECO:0000256" key="1">
    <source>
        <dbReference type="ARBA" id="ARBA00004123"/>
    </source>
</evidence>
<feature type="domain" description="DUF7615" evidence="8">
    <location>
        <begin position="390"/>
        <end position="498"/>
    </location>
</feature>
<evidence type="ECO:0000256" key="2">
    <source>
        <dbReference type="ARBA" id="ARBA00022723"/>
    </source>
</evidence>
<dbReference type="Pfam" id="PF23299">
    <property type="entry name" value="DUF7081"/>
    <property type="match status" value="1"/>
</dbReference>
<evidence type="ECO:0000313" key="9">
    <source>
        <dbReference type="EMBL" id="WOK95625.1"/>
    </source>
</evidence>
<evidence type="ECO:0000256" key="3">
    <source>
        <dbReference type="ARBA" id="ARBA00022771"/>
    </source>
</evidence>
<dbReference type="Pfam" id="PF24590">
    <property type="entry name" value="DUF7615"/>
    <property type="match status" value="1"/>
</dbReference>